<dbReference type="GO" id="GO:0005886">
    <property type="term" value="C:plasma membrane"/>
    <property type="evidence" value="ECO:0007669"/>
    <property type="project" value="UniProtKB-SubCell"/>
</dbReference>
<evidence type="ECO:0000313" key="10">
    <source>
        <dbReference type="Proteomes" id="UP000006659"/>
    </source>
</evidence>
<dbReference type="InterPro" id="IPR011701">
    <property type="entry name" value="MFS"/>
</dbReference>
<keyword evidence="4 7" id="KW-0812">Transmembrane</keyword>
<proteinExistence type="predicted"/>
<keyword evidence="5 7" id="KW-1133">Transmembrane helix</keyword>
<dbReference type="AlphaFoldDB" id="G0HD26"/>
<dbReference type="Gene3D" id="1.20.1720.10">
    <property type="entry name" value="Multidrug resistance protein D"/>
    <property type="match status" value="1"/>
</dbReference>
<dbReference type="HOGENOM" id="CLU_000960_28_2_11"/>
<feature type="transmembrane region" description="Helical" evidence="7">
    <location>
        <begin position="433"/>
        <end position="454"/>
    </location>
</feature>
<evidence type="ECO:0000256" key="6">
    <source>
        <dbReference type="ARBA" id="ARBA00023136"/>
    </source>
</evidence>
<feature type="transmembrane region" description="Helical" evidence="7">
    <location>
        <begin position="354"/>
        <end position="375"/>
    </location>
</feature>
<dbReference type="STRING" id="858619.CVAR_0949"/>
<feature type="transmembrane region" description="Helical" evidence="7">
    <location>
        <begin position="259"/>
        <end position="285"/>
    </location>
</feature>
<feature type="transmembrane region" description="Helical" evidence="7">
    <location>
        <begin position="219"/>
        <end position="238"/>
    </location>
</feature>
<keyword evidence="3" id="KW-1003">Cell membrane</keyword>
<feature type="transmembrane region" description="Helical" evidence="7">
    <location>
        <begin position="135"/>
        <end position="154"/>
    </location>
</feature>
<dbReference type="PANTHER" id="PTHR42718">
    <property type="entry name" value="MAJOR FACILITATOR SUPERFAMILY MULTIDRUG TRANSPORTER MFSC"/>
    <property type="match status" value="1"/>
</dbReference>
<dbReference type="KEGG" id="cva:CVAR_0949"/>
<feature type="transmembrane region" description="Helical" evidence="7">
    <location>
        <begin position="291"/>
        <end position="313"/>
    </location>
</feature>
<feature type="transmembrane region" description="Helical" evidence="7">
    <location>
        <begin position="409"/>
        <end position="427"/>
    </location>
</feature>
<name>G0HD26_CORVD</name>
<feature type="transmembrane region" description="Helical" evidence="7">
    <location>
        <begin position="102"/>
        <end position="123"/>
    </location>
</feature>
<dbReference type="Proteomes" id="UP000006659">
    <property type="component" value="Chromosome"/>
</dbReference>
<comment type="subcellular location">
    <subcellularLocation>
        <location evidence="1">Cell membrane</location>
        <topology evidence="1">Multi-pass membrane protein</topology>
    </subcellularLocation>
</comment>
<evidence type="ECO:0000256" key="3">
    <source>
        <dbReference type="ARBA" id="ARBA00022475"/>
    </source>
</evidence>
<dbReference type="EMBL" id="CP002917">
    <property type="protein sequence ID" value="AEK36303.1"/>
    <property type="molecule type" value="Genomic_DNA"/>
</dbReference>
<keyword evidence="6 7" id="KW-0472">Membrane</keyword>
<organism evidence="9 10">
    <name type="scientific">Corynebacterium variabile (strain DSM 44702 / CIP 107183 / JCM 12073 / NCIMB 30131)</name>
    <name type="common">Corynebacterium mooreparkense</name>
    <dbReference type="NCBI Taxonomy" id="858619"/>
    <lineage>
        <taxon>Bacteria</taxon>
        <taxon>Bacillati</taxon>
        <taxon>Actinomycetota</taxon>
        <taxon>Actinomycetes</taxon>
        <taxon>Mycobacteriales</taxon>
        <taxon>Corynebacteriaceae</taxon>
        <taxon>Corynebacterium</taxon>
    </lineage>
</organism>
<evidence type="ECO:0000256" key="5">
    <source>
        <dbReference type="ARBA" id="ARBA00022989"/>
    </source>
</evidence>
<feature type="transmembrane region" description="Helical" evidence="7">
    <location>
        <begin position="160"/>
        <end position="182"/>
    </location>
</feature>
<evidence type="ECO:0000313" key="9">
    <source>
        <dbReference type="EMBL" id="AEK36303.1"/>
    </source>
</evidence>
<evidence type="ECO:0000259" key="8">
    <source>
        <dbReference type="PROSITE" id="PS50850"/>
    </source>
</evidence>
<dbReference type="PROSITE" id="PS50850">
    <property type="entry name" value="MFS"/>
    <property type="match status" value="1"/>
</dbReference>
<evidence type="ECO:0000256" key="2">
    <source>
        <dbReference type="ARBA" id="ARBA00022448"/>
    </source>
</evidence>
<dbReference type="PANTHER" id="PTHR42718:SF46">
    <property type="entry name" value="BLR6921 PROTEIN"/>
    <property type="match status" value="1"/>
</dbReference>
<reference evidence="9 10" key="1">
    <citation type="journal article" date="2011" name="BMC Genomics">
        <title>Complete genome sequence of Corynebacterium variabile DSM 44702 isolated from the surface of smear-ripened cheeses and insights into cheese ripening and flavor generation.</title>
        <authorList>
            <person name="Schroeder J."/>
            <person name="Maus I."/>
            <person name="Trost E."/>
            <person name="Tauch A."/>
        </authorList>
    </citation>
    <scope>NUCLEOTIDE SEQUENCE [LARGE SCALE GENOMIC DNA]</scope>
    <source>
        <strain evidence="10">DSM 44702 / JCM 12073 / NCIMB 30131</strain>
    </source>
</reference>
<dbReference type="SUPFAM" id="SSF103473">
    <property type="entry name" value="MFS general substrate transporter"/>
    <property type="match status" value="1"/>
</dbReference>
<dbReference type="eggNOG" id="COG0477">
    <property type="taxonomic scope" value="Bacteria"/>
</dbReference>
<gene>
    <name evidence="9" type="ordered locus">CVAR_0949</name>
</gene>
<feature type="transmembrane region" description="Helical" evidence="7">
    <location>
        <begin position="42"/>
        <end position="61"/>
    </location>
</feature>
<feature type="transmembrane region" description="Helical" evidence="7">
    <location>
        <begin position="325"/>
        <end position="348"/>
    </location>
</feature>
<dbReference type="InterPro" id="IPR020846">
    <property type="entry name" value="MFS_dom"/>
</dbReference>
<dbReference type="CDD" id="cd17321">
    <property type="entry name" value="MFS_MMR_MDR_like"/>
    <property type="match status" value="1"/>
</dbReference>
<evidence type="ECO:0000256" key="7">
    <source>
        <dbReference type="SAM" id="Phobius"/>
    </source>
</evidence>
<feature type="domain" description="Major facilitator superfamily (MFS) profile" evidence="8">
    <location>
        <begin position="7"/>
        <end position="454"/>
    </location>
</feature>
<evidence type="ECO:0000256" key="4">
    <source>
        <dbReference type="ARBA" id="ARBA00022692"/>
    </source>
</evidence>
<feature type="transmembrane region" description="Helical" evidence="7">
    <location>
        <begin position="73"/>
        <end position="90"/>
    </location>
</feature>
<accession>G0HD26</accession>
<dbReference type="GO" id="GO:0022857">
    <property type="term" value="F:transmembrane transporter activity"/>
    <property type="evidence" value="ECO:0007669"/>
    <property type="project" value="InterPro"/>
</dbReference>
<dbReference type="Pfam" id="PF07690">
    <property type="entry name" value="MFS_1"/>
    <property type="match status" value="1"/>
</dbReference>
<sequence>MRSRSWAVATCTMGTLTVNINNTSLNLVLLEIRDELGFGLTTMQWVSASYVLVLGALTMLGGGLGDRFSKRTVLSWGLVVYICGSVLGAFSSSGAALTLSRALAAAGAATLVPVGLATLRVIADNKQQLARYMSLWGLSVGLGMALGPVVGGSVTQLLGWRWFFVIMAVLGVVYLISVRLSLPTLAGSGERRIDVVSHLLLGSAMLVATAFFIELGTDLEWWCKAFLAVTAVALGWGWTRRNRGARYPVVPPEAFHDRAYSVSMLVAFLNYFALGATLFISALLLQDLYGLGPGTAGLVSVPLAAATAGGSVWAGRRTGLSGASAAIRIAATVTVTGVFVVGVGAVWFGVDESLAAAVVFFIGGSLCMGFGFGAANTPVNYLSMMSLPKDVSGVAGSSASASRQLGQSIGIATSGLLFGFGVTQWSGGSVRAYMLPGLEIGVIATILIAVPRLYRDAAS</sequence>
<protein>
    <submittedName>
        <fullName evidence="9">Major facilitator superfamily permease</fullName>
    </submittedName>
</protein>
<dbReference type="InterPro" id="IPR036259">
    <property type="entry name" value="MFS_trans_sf"/>
</dbReference>
<feature type="transmembrane region" description="Helical" evidence="7">
    <location>
        <begin position="194"/>
        <end position="213"/>
    </location>
</feature>
<keyword evidence="2" id="KW-0813">Transport</keyword>
<evidence type="ECO:0000256" key="1">
    <source>
        <dbReference type="ARBA" id="ARBA00004651"/>
    </source>
</evidence>
<dbReference type="Gene3D" id="1.20.1250.20">
    <property type="entry name" value="MFS general substrate transporter like domains"/>
    <property type="match status" value="1"/>
</dbReference>